<dbReference type="InterPro" id="IPR012485">
    <property type="entry name" value="CENP-I"/>
</dbReference>
<dbReference type="Proteomes" id="UP001519460">
    <property type="component" value="Unassembled WGS sequence"/>
</dbReference>
<keyword evidence="7" id="KW-0175">Coiled coil</keyword>
<evidence type="ECO:0000313" key="9">
    <source>
        <dbReference type="Proteomes" id="UP001519460"/>
    </source>
</evidence>
<evidence type="ECO:0000256" key="1">
    <source>
        <dbReference type="ARBA" id="ARBA00004123"/>
    </source>
</evidence>
<accession>A0ABD0KQ60</accession>
<comment type="caution">
    <text evidence="8">The sequence shown here is derived from an EMBL/GenBank/DDBJ whole genome shotgun (WGS) entry which is preliminary data.</text>
</comment>
<keyword evidence="9" id="KW-1185">Reference proteome</keyword>
<evidence type="ECO:0000313" key="8">
    <source>
        <dbReference type="EMBL" id="KAK7489362.1"/>
    </source>
</evidence>
<gene>
    <name evidence="8" type="ORF">BaRGS_00019470</name>
</gene>
<dbReference type="CDD" id="cd22647">
    <property type="entry name" value="CTF3_NTD_HEAT"/>
    <property type="match status" value="1"/>
</dbReference>
<dbReference type="PANTHER" id="PTHR48208:SF2">
    <property type="entry name" value="CENTROMERE PROTEIN I"/>
    <property type="match status" value="1"/>
</dbReference>
<dbReference type="GO" id="GO:0005634">
    <property type="term" value="C:nucleus"/>
    <property type="evidence" value="ECO:0007669"/>
    <property type="project" value="UniProtKB-SubCell"/>
</dbReference>
<evidence type="ECO:0000256" key="5">
    <source>
        <dbReference type="ARBA" id="ARBA00023242"/>
    </source>
</evidence>
<dbReference type="Pfam" id="PF07778">
    <property type="entry name" value="CENP-I"/>
    <property type="match status" value="1"/>
</dbReference>
<dbReference type="EMBL" id="JACVVK020000139">
    <property type="protein sequence ID" value="KAK7489362.1"/>
    <property type="molecule type" value="Genomic_DNA"/>
</dbReference>
<reference evidence="8 9" key="1">
    <citation type="journal article" date="2023" name="Sci. Data">
        <title>Genome assembly of the Korean intertidal mud-creeper Batillaria attramentaria.</title>
        <authorList>
            <person name="Patra A.K."/>
            <person name="Ho P.T."/>
            <person name="Jun S."/>
            <person name="Lee S.J."/>
            <person name="Kim Y."/>
            <person name="Won Y.J."/>
        </authorList>
    </citation>
    <scope>NUCLEOTIDE SEQUENCE [LARGE SCALE GENOMIC DNA]</scope>
    <source>
        <strain evidence="8">Wonlab-2016</strain>
    </source>
</reference>
<feature type="coiled-coil region" evidence="7">
    <location>
        <begin position="717"/>
        <end position="758"/>
    </location>
</feature>
<evidence type="ECO:0000256" key="6">
    <source>
        <dbReference type="ARBA" id="ARBA00023328"/>
    </source>
</evidence>
<dbReference type="PANTHER" id="PTHR48208">
    <property type="entry name" value="CENTROMERE PROTEIN I"/>
    <property type="match status" value="1"/>
</dbReference>
<dbReference type="AlphaFoldDB" id="A0ABD0KQ60"/>
<evidence type="ECO:0000256" key="2">
    <source>
        <dbReference type="ARBA" id="ARBA00004584"/>
    </source>
</evidence>
<keyword evidence="6" id="KW-0137">Centromere</keyword>
<comment type="similarity">
    <text evidence="3">Belongs to the CENP-I/CTF3 family.</text>
</comment>
<evidence type="ECO:0008006" key="10">
    <source>
        <dbReference type="Google" id="ProtNLM"/>
    </source>
</evidence>
<evidence type="ECO:0000256" key="4">
    <source>
        <dbReference type="ARBA" id="ARBA00022454"/>
    </source>
</evidence>
<evidence type="ECO:0000256" key="3">
    <source>
        <dbReference type="ARBA" id="ARBA00005470"/>
    </source>
</evidence>
<keyword evidence="5" id="KW-0539">Nucleus</keyword>
<comment type="subcellular location">
    <subcellularLocation>
        <location evidence="2">Chromosome</location>
        <location evidence="2">Centromere</location>
    </subcellularLocation>
    <subcellularLocation>
        <location evidence="1">Nucleus</location>
    </subcellularLocation>
</comment>
<name>A0ABD0KQ60_9CAEN</name>
<evidence type="ECO:0000256" key="7">
    <source>
        <dbReference type="SAM" id="Coils"/>
    </source>
</evidence>
<protein>
    <recommendedName>
        <fullName evidence="10">Centromere protein I</fullName>
    </recommendedName>
</protein>
<sequence length="819" mass="93324">MSSGKGVRKKQTLEAAVRYFEKCTGKVKVRGNLELQLSLETVKATSEESGLEPDQITTLLDAAASGYFAQTVGRQLIRSLVPSSRVPQEAVINAISWMSSNKPSISIQCLLLRWILVVYDYIDGYDKLHSLYGILFLFLDSQAMLPHVCHLMFLLTRKEDVKMFRVRKLLSLIQGRVGPQPCLLGLLTIYKLYYPNLVAFALPPSNKMFFGSYDRKWRCQVREMVEKSEARQALSASSSLGGNAAELGLSKSRQLAIQAPAKKRRRLEIPISHSASAETQLSESMEQVSLSVNTKKVPFVRVDTFMNLIDNVEKIEFPSQIAACLRDPILQHLMAYAADRVVTARFTFWLQHTLTDEFLNHSSVNVEENERLLRMLVDFTDFLQEGVPVVDSFISSYLHTWNGMDYGPFILRLISKCQMYPFSDLNDLILEPLRQLYFSSSVYFKCQCLLTLTELLRNYAAYECPRLKEWSAAVTAENNTTTILPTDPSLHSVFPERLNETVQPALVLQKLAAFVDRLAVLGLRIEGDNTLLLHSVVNFVELLSQWNQQHGVEKIILPSEHLLRRILFSDCSSAISRLCVAFCRYKESFVQSSSRQRESVSAFNDMLVDMCDALWRNKAFINPTQGSLKALSGELNPIVTSMGIPYPSSRFSIFQGQAFLPYAWSFLLQTQPEGKRVHPNQLKGVKDVYLEFLEQQNLAGVIRFINTFIMRKSVSGRNKHKSTADHLRRQLQRARTTAARVRNQLQQARATVARVRSSIIYRRHKQQEQDLQQREAAVNAHVNSQCEQEKDVEELRLQLNSAQVKARVLYRRLIHVSHL</sequence>
<keyword evidence="4" id="KW-0158">Chromosome</keyword>
<dbReference type="GO" id="GO:0000775">
    <property type="term" value="C:chromosome, centromeric region"/>
    <property type="evidence" value="ECO:0007669"/>
    <property type="project" value="UniProtKB-SubCell"/>
</dbReference>
<proteinExistence type="inferred from homology"/>
<organism evidence="8 9">
    <name type="scientific">Batillaria attramentaria</name>
    <dbReference type="NCBI Taxonomy" id="370345"/>
    <lineage>
        <taxon>Eukaryota</taxon>
        <taxon>Metazoa</taxon>
        <taxon>Spiralia</taxon>
        <taxon>Lophotrochozoa</taxon>
        <taxon>Mollusca</taxon>
        <taxon>Gastropoda</taxon>
        <taxon>Caenogastropoda</taxon>
        <taxon>Sorbeoconcha</taxon>
        <taxon>Cerithioidea</taxon>
        <taxon>Batillariidae</taxon>
        <taxon>Batillaria</taxon>
    </lineage>
</organism>